<dbReference type="InterPro" id="IPR004090">
    <property type="entry name" value="Chemotax_Me-accpt_rcpt"/>
</dbReference>
<keyword evidence="5" id="KW-1133">Transmembrane helix</keyword>
<proteinExistence type="inferred from homology"/>
<dbReference type="AlphaFoldDB" id="A0A9W4VMD0"/>
<dbReference type="GO" id="GO:0006935">
    <property type="term" value="P:chemotaxis"/>
    <property type="evidence" value="ECO:0007669"/>
    <property type="project" value="InterPro"/>
</dbReference>
<evidence type="ECO:0000256" key="2">
    <source>
        <dbReference type="ARBA" id="ARBA00023224"/>
    </source>
</evidence>
<dbReference type="Proteomes" id="UP001152467">
    <property type="component" value="Unassembled WGS sequence"/>
</dbReference>
<dbReference type="PANTHER" id="PTHR32089">
    <property type="entry name" value="METHYL-ACCEPTING CHEMOTAXIS PROTEIN MCPB"/>
    <property type="match status" value="1"/>
</dbReference>
<dbReference type="Proteomes" id="UP001152485">
    <property type="component" value="Unassembled WGS sequence"/>
</dbReference>
<evidence type="ECO:0000313" key="7">
    <source>
        <dbReference type="EMBL" id="CAH9049757.1"/>
    </source>
</evidence>
<comment type="subcellular location">
    <subcellularLocation>
        <location evidence="1">Membrane</location>
    </subcellularLocation>
</comment>
<feature type="transmembrane region" description="Helical" evidence="5">
    <location>
        <begin position="27"/>
        <end position="49"/>
    </location>
</feature>
<dbReference type="Gene3D" id="1.10.287.950">
    <property type="entry name" value="Methyl-accepting chemotaxis protein"/>
    <property type="match status" value="1"/>
</dbReference>
<comment type="caution">
    <text evidence="7">The sequence shown here is derived from an EMBL/GenBank/DDBJ whole genome shotgun (WGS) entry which is preliminary data.</text>
</comment>
<dbReference type="InterPro" id="IPR004089">
    <property type="entry name" value="MCPsignal_dom"/>
</dbReference>
<sequence>MNPMHGLKAFCSPAIQLMANLKYKTKITLVFGILLVPLSLSLFFLTNILSHSINISAQQQQGLNLYPRLLENMMQMQESNNHAIARKANYRISEQDSVIEQVSIQSKLAIDDDLTRSYINRALVESTPRLVEQINMLAEQASLVISQGQFTPDSFIALSNLNKVLLTFYQQLHTKLNVAMSNNSQTKSQLQQPITRLQSSLTRYQSSIKQNLLDPDQLQLSNSQFKQIHQTVINDVATLIAQATPLLDQLLAQKISRQTWIRNGVAIASALSLLLAIYLMFGFYFAVVGSISNFSDAASLAAQGDLRAKATPNGKDEMTIIVAQYNKVLTAFIALLQEVSTTSVDLDSATAKLSQISQDTRGDVDQQQHKISTIHGALSEMAQVADSVESSAQHATELASTAAIQVKQSSDNTTELANHMTVLQKEFEESRIALDRLAQDSQNISKVSAAISEIAEQTNLLALNAAIEAARAGEQGRGFAVVADEVRTLAKRTQQQTEEIHTIINSLQHASNDTQTKMRSSVEKMEQGVSAAEQTNQVLQLAQQSMVNIDEQGAHIAQLVQQQTQATQQALSDAGEINSLAEHTLSSAVATEEDAHKLATMAQHLQAAMSQFKT</sequence>
<keyword evidence="9" id="KW-1185">Reference proteome</keyword>
<evidence type="ECO:0000256" key="3">
    <source>
        <dbReference type="ARBA" id="ARBA00029447"/>
    </source>
</evidence>
<evidence type="ECO:0000256" key="5">
    <source>
        <dbReference type="SAM" id="Phobius"/>
    </source>
</evidence>
<keyword evidence="5" id="KW-0472">Membrane</keyword>
<keyword evidence="2 4" id="KW-0807">Transducer</keyword>
<evidence type="ECO:0000256" key="1">
    <source>
        <dbReference type="ARBA" id="ARBA00004370"/>
    </source>
</evidence>
<dbReference type="EMBL" id="CAMAPD010000002">
    <property type="protein sequence ID" value="CAH9051745.1"/>
    <property type="molecule type" value="Genomic_DNA"/>
</dbReference>
<evidence type="ECO:0000313" key="10">
    <source>
        <dbReference type="Proteomes" id="UP001152485"/>
    </source>
</evidence>
<dbReference type="GO" id="GO:0007165">
    <property type="term" value="P:signal transduction"/>
    <property type="evidence" value="ECO:0007669"/>
    <property type="project" value="UniProtKB-KW"/>
</dbReference>
<feature type="transmembrane region" description="Helical" evidence="5">
    <location>
        <begin position="264"/>
        <end position="287"/>
    </location>
</feature>
<dbReference type="PRINTS" id="PR00260">
    <property type="entry name" value="CHEMTRNSDUCR"/>
</dbReference>
<comment type="similarity">
    <text evidence="3">Belongs to the methyl-accepting chemotaxis (MCP) protein family.</text>
</comment>
<evidence type="ECO:0000313" key="9">
    <source>
        <dbReference type="Proteomes" id="UP001152467"/>
    </source>
</evidence>
<dbReference type="SMART" id="SM00283">
    <property type="entry name" value="MA"/>
    <property type="match status" value="1"/>
</dbReference>
<protein>
    <recommendedName>
        <fullName evidence="6">Methyl-accepting transducer domain-containing protein</fullName>
    </recommendedName>
</protein>
<reference evidence="7 10" key="1">
    <citation type="submission" date="2022-07" db="EMBL/GenBank/DDBJ databases">
        <authorList>
            <person name="Criscuolo A."/>
        </authorList>
    </citation>
    <scope>NUCLEOTIDE SEQUENCE</scope>
    <source>
        <strain evidence="10">CIP 111951</strain>
        <strain evidence="7">CIP111854</strain>
        <strain evidence="8">CIP111951</strain>
    </source>
</reference>
<dbReference type="SUPFAM" id="SSF58104">
    <property type="entry name" value="Methyl-accepting chemotaxis protein (MCP) signaling domain"/>
    <property type="match status" value="1"/>
</dbReference>
<dbReference type="GO" id="GO:0016020">
    <property type="term" value="C:membrane"/>
    <property type="evidence" value="ECO:0007669"/>
    <property type="project" value="UniProtKB-SubCell"/>
</dbReference>
<evidence type="ECO:0000256" key="4">
    <source>
        <dbReference type="PROSITE-ProRule" id="PRU00284"/>
    </source>
</evidence>
<dbReference type="Pfam" id="PF00015">
    <property type="entry name" value="MCPsignal"/>
    <property type="match status" value="1"/>
</dbReference>
<dbReference type="PROSITE" id="PS50111">
    <property type="entry name" value="CHEMOTAXIS_TRANSDUC_2"/>
    <property type="match status" value="1"/>
</dbReference>
<gene>
    <name evidence="7" type="ORF">PSECIP111854_00357</name>
    <name evidence="8" type="ORF">PSECIP111951_00462</name>
</gene>
<feature type="domain" description="Methyl-accepting transducer" evidence="6">
    <location>
        <begin position="342"/>
        <end position="578"/>
    </location>
</feature>
<evidence type="ECO:0000259" key="6">
    <source>
        <dbReference type="PROSITE" id="PS50111"/>
    </source>
</evidence>
<keyword evidence="5" id="KW-0812">Transmembrane</keyword>
<accession>A0A9W4VMD0</accession>
<dbReference type="PANTHER" id="PTHR32089:SF112">
    <property type="entry name" value="LYSOZYME-LIKE PROTEIN-RELATED"/>
    <property type="match status" value="1"/>
</dbReference>
<dbReference type="EMBL" id="CAMAPC010000001">
    <property type="protein sequence ID" value="CAH9049757.1"/>
    <property type="molecule type" value="Genomic_DNA"/>
</dbReference>
<organism evidence="7 9">
    <name type="scientific">Pseudoalteromonas holothuriae</name>
    <dbReference type="NCBI Taxonomy" id="2963714"/>
    <lineage>
        <taxon>Bacteria</taxon>
        <taxon>Pseudomonadati</taxon>
        <taxon>Pseudomonadota</taxon>
        <taxon>Gammaproteobacteria</taxon>
        <taxon>Alteromonadales</taxon>
        <taxon>Pseudoalteromonadaceae</taxon>
        <taxon>Pseudoalteromonas</taxon>
    </lineage>
</organism>
<name>A0A9W4VMD0_9GAMM</name>
<dbReference type="GO" id="GO:0004888">
    <property type="term" value="F:transmembrane signaling receptor activity"/>
    <property type="evidence" value="ECO:0007669"/>
    <property type="project" value="InterPro"/>
</dbReference>
<evidence type="ECO:0000313" key="8">
    <source>
        <dbReference type="EMBL" id="CAH9051745.1"/>
    </source>
</evidence>